<organism evidence="1 2">
    <name type="scientific">Panagrellus redivivus</name>
    <name type="common">Microworm</name>
    <dbReference type="NCBI Taxonomy" id="6233"/>
    <lineage>
        <taxon>Eukaryota</taxon>
        <taxon>Metazoa</taxon>
        <taxon>Ecdysozoa</taxon>
        <taxon>Nematoda</taxon>
        <taxon>Chromadorea</taxon>
        <taxon>Rhabditida</taxon>
        <taxon>Tylenchina</taxon>
        <taxon>Panagrolaimomorpha</taxon>
        <taxon>Panagrolaimoidea</taxon>
        <taxon>Panagrolaimidae</taxon>
        <taxon>Panagrellus</taxon>
    </lineage>
</organism>
<dbReference type="WBParaSite" id="Pan_g23302.t1">
    <property type="protein sequence ID" value="Pan_g23302.t1"/>
    <property type="gene ID" value="Pan_g23302"/>
</dbReference>
<evidence type="ECO:0000313" key="1">
    <source>
        <dbReference type="Proteomes" id="UP000492821"/>
    </source>
</evidence>
<accession>A0A7E4VP28</accession>
<dbReference type="Proteomes" id="UP000492821">
    <property type="component" value="Unassembled WGS sequence"/>
</dbReference>
<protein>
    <submittedName>
        <fullName evidence="2">30S ribosomal protein S15</fullName>
    </submittedName>
</protein>
<proteinExistence type="predicted"/>
<evidence type="ECO:0000313" key="2">
    <source>
        <dbReference type="WBParaSite" id="Pan_g23302.t1"/>
    </source>
</evidence>
<keyword evidence="1" id="KW-1185">Reference proteome</keyword>
<reference evidence="2" key="2">
    <citation type="submission" date="2020-10" db="UniProtKB">
        <authorList>
            <consortium name="WormBaseParasite"/>
        </authorList>
    </citation>
    <scope>IDENTIFICATION</scope>
</reference>
<dbReference type="AlphaFoldDB" id="A0A7E4VP28"/>
<reference evidence="1" key="1">
    <citation type="journal article" date="2013" name="Genetics">
        <title>The draft genome and transcriptome of Panagrellus redivivus are shaped by the harsh demands of a free-living lifestyle.</title>
        <authorList>
            <person name="Srinivasan J."/>
            <person name="Dillman A.R."/>
            <person name="Macchietto M.G."/>
            <person name="Heikkinen L."/>
            <person name="Lakso M."/>
            <person name="Fracchia K.M."/>
            <person name="Antoshechkin I."/>
            <person name="Mortazavi A."/>
            <person name="Wong G."/>
            <person name="Sternberg P.W."/>
        </authorList>
    </citation>
    <scope>NUCLEOTIDE SEQUENCE [LARGE SCALE GENOMIC DNA]</scope>
    <source>
        <strain evidence="1">MT8872</strain>
    </source>
</reference>
<sequence length="68" mass="8018">MEVRIVQKGERKPNLSLKMILKRSKMTPPLLRRRYSGPVGRHMEGRHMKPLSEKCKRFSIEYLLNGPL</sequence>
<name>A0A7E4VP28_PANRE</name>